<organism evidence="2 3">
    <name type="scientific">Haloferax chudinovii</name>
    <dbReference type="NCBI Taxonomy" id="1109010"/>
    <lineage>
        <taxon>Archaea</taxon>
        <taxon>Methanobacteriati</taxon>
        <taxon>Methanobacteriota</taxon>
        <taxon>Stenosarchaea group</taxon>
        <taxon>Halobacteria</taxon>
        <taxon>Halobacteriales</taxon>
        <taxon>Haloferacaceae</taxon>
        <taxon>Haloferax</taxon>
    </lineage>
</organism>
<name>A0ABD5XDB1_9EURY</name>
<evidence type="ECO:0008006" key="4">
    <source>
        <dbReference type="Google" id="ProtNLM"/>
    </source>
</evidence>
<dbReference type="Proteomes" id="UP001596460">
    <property type="component" value="Unassembled WGS sequence"/>
</dbReference>
<keyword evidence="1" id="KW-0472">Membrane</keyword>
<reference evidence="2 3" key="1">
    <citation type="journal article" date="2019" name="Int. J. Syst. Evol. Microbiol.">
        <title>The Global Catalogue of Microorganisms (GCM) 10K type strain sequencing project: providing services to taxonomists for standard genome sequencing and annotation.</title>
        <authorList>
            <consortium name="The Broad Institute Genomics Platform"/>
            <consortium name="The Broad Institute Genome Sequencing Center for Infectious Disease"/>
            <person name="Wu L."/>
            <person name="Ma J."/>
        </authorList>
    </citation>
    <scope>NUCLEOTIDE SEQUENCE [LARGE SCALE GENOMIC DNA]</scope>
    <source>
        <strain evidence="2 3">DSM 26526</strain>
    </source>
</reference>
<protein>
    <recommendedName>
        <fullName evidence="4">Transporter</fullName>
    </recommendedName>
</protein>
<sequence length="40" mass="4117">MTLVEDATLGIHILAGFAALFAGFGAIVTTKGGRRPCPDK</sequence>
<dbReference type="RefSeq" id="WP_390242979.1">
    <property type="nucleotide sequence ID" value="NZ_JBHTAB010000001.1"/>
</dbReference>
<dbReference type="AlphaFoldDB" id="A0ABD5XDB1"/>
<keyword evidence="3" id="KW-1185">Reference proteome</keyword>
<comment type="caution">
    <text evidence="2">The sequence shown here is derived from an EMBL/GenBank/DDBJ whole genome shotgun (WGS) entry which is preliminary data.</text>
</comment>
<keyword evidence="1" id="KW-0812">Transmembrane</keyword>
<evidence type="ECO:0000313" key="3">
    <source>
        <dbReference type="Proteomes" id="UP001596460"/>
    </source>
</evidence>
<proteinExistence type="predicted"/>
<evidence type="ECO:0000256" key="1">
    <source>
        <dbReference type="SAM" id="Phobius"/>
    </source>
</evidence>
<evidence type="ECO:0000313" key="2">
    <source>
        <dbReference type="EMBL" id="MFC7127889.1"/>
    </source>
</evidence>
<accession>A0ABD5XDB1</accession>
<gene>
    <name evidence="2" type="ORF">ACFQI8_00550</name>
</gene>
<keyword evidence="1" id="KW-1133">Transmembrane helix</keyword>
<feature type="transmembrane region" description="Helical" evidence="1">
    <location>
        <begin position="12"/>
        <end position="30"/>
    </location>
</feature>
<dbReference type="EMBL" id="JBHTAB010000001">
    <property type="protein sequence ID" value="MFC7127889.1"/>
    <property type="molecule type" value="Genomic_DNA"/>
</dbReference>